<gene>
    <name evidence="2" type="ORF">ACFSUL_00875</name>
</gene>
<dbReference type="Proteomes" id="UP001597506">
    <property type="component" value="Unassembled WGS sequence"/>
</dbReference>
<dbReference type="InterPro" id="IPR031616">
    <property type="entry name" value="BsrE-like"/>
</dbReference>
<feature type="transmembrane region" description="Helical" evidence="1">
    <location>
        <begin position="12"/>
        <end position="32"/>
    </location>
</feature>
<dbReference type="EMBL" id="JBHUMF010000002">
    <property type="protein sequence ID" value="MFD2679296.1"/>
    <property type="molecule type" value="Genomic_DNA"/>
</dbReference>
<dbReference type="Pfam" id="PF16935">
    <property type="entry name" value="Hol_Tox"/>
    <property type="match status" value="1"/>
</dbReference>
<name>A0ABW5RLX1_9BACI</name>
<organism evidence="2 3">
    <name type="scientific">Bacillus seohaeanensis</name>
    <dbReference type="NCBI Taxonomy" id="284580"/>
    <lineage>
        <taxon>Bacteria</taxon>
        <taxon>Bacillati</taxon>
        <taxon>Bacillota</taxon>
        <taxon>Bacilli</taxon>
        <taxon>Bacillales</taxon>
        <taxon>Bacillaceae</taxon>
        <taxon>Bacillus</taxon>
    </lineage>
</organism>
<comment type="caution">
    <text evidence="2">The sequence shown here is derived from an EMBL/GenBank/DDBJ whole genome shotgun (WGS) entry which is preliminary data.</text>
</comment>
<reference evidence="3" key="1">
    <citation type="journal article" date="2019" name="Int. J. Syst. Evol. Microbiol.">
        <title>The Global Catalogue of Microorganisms (GCM) 10K type strain sequencing project: providing services to taxonomists for standard genome sequencing and annotation.</title>
        <authorList>
            <consortium name="The Broad Institute Genomics Platform"/>
            <consortium name="The Broad Institute Genome Sequencing Center for Infectious Disease"/>
            <person name="Wu L."/>
            <person name="Ma J."/>
        </authorList>
    </citation>
    <scope>NUCLEOTIDE SEQUENCE [LARGE SCALE GENOMIC DNA]</scope>
    <source>
        <strain evidence="3">KCTC 3913</strain>
    </source>
</reference>
<protein>
    <submittedName>
        <fullName evidence="2">Holin-like toxin</fullName>
    </submittedName>
</protein>
<evidence type="ECO:0000313" key="3">
    <source>
        <dbReference type="Proteomes" id="UP001597506"/>
    </source>
</evidence>
<evidence type="ECO:0000256" key="1">
    <source>
        <dbReference type="SAM" id="Phobius"/>
    </source>
</evidence>
<sequence>MVTYEAMNMLFQFGIFLATTLTTIVAIIALVANRKKK</sequence>
<keyword evidence="1" id="KW-0472">Membrane</keyword>
<evidence type="ECO:0000313" key="2">
    <source>
        <dbReference type="EMBL" id="MFD2679296.1"/>
    </source>
</evidence>
<keyword evidence="1" id="KW-1133">Transmembrane helix</keyword>
<proteinExistence type="predicted"/>
<keyword evidence="1" id="KW-0812">Transmembrane</keyword>
<keyword evidence="3" id="KW-1185">Reference proteome</keyword>
<dbReference type="RefSeq" id="WP_377931820.1">
    <property type="nucleotide sequence ID" value="NZ_JBHUMF010000002.1"/>
</dbReference>
<accession>A0ABW5RLX1</accession>